<accession>A0A2X2T8T0</accession>
<organism evidence="1 2">
    <name type="scientific">Cedecea neteri</name>
    <dbReference type="NCBI Taxonomy" id="158822"/>
    <lineage>
        <taxon>Bacteria</taxon>
        <taxon>Pseudomonadati</taxon>
        <taxon>Pseudomonadota</taxon>
        <taxon>Gammaproteobacteria</taxon>
        <taxon>Enterobacterales</taxon>
        <taxon>Enterobacteriaceae</taxon>
        <taxon>Cedecea</taxon>
    </lineage>
</organism>
<reference evidence="1 2" key="1">
    <citation type="submission" date="2018-06" db="EMBL/GenBank/DDBJ databases">
        <authorList>
            <consortium name="Pathogen Informatics"/>
            <person name="Doyle S."/>
        </authorList>
    </citation>
    <scope>NUCLEOTIDE SEQUENCE [LARGE SCALE GENOMIC DNA]</scope>
    <source>
        <strain evidence="1 2">NCTC12120</strain>
    </source>
</reference>
<evidence type="ECO:0000313" key="1">
    <source>
        <dbReference type="EMBL" id="SQA98431.1"/>
    </source>
</evidence>
<sequence>MNCCVKLFCTRSPANRWPNDADLRKERSDEIPEDAKVIMRELGDRSGYVGILRLVVKASAGAFSYCLPDNRHKKGAFRAPFSFQCAKLIFSRLVR</sequence>
<protein>
    <submittedName>
        <fullName evidence="1">Met regulon regulatory protein metJ</fullName>
    </submittedName>
</protein>
<evidence type="ECO:0000313" key="2">
    <source>
        <dbReference type="Proteomes" id="UP000251197"/>
    </source>
</evidence>
<dbReference type="EMBL" id="UAVU01000003">
    <property type="protein sequence ID" value="SQA98431.1"/>
    <property type="molecule type" value="Genomic_DNA"/>
</dbReference>
<proteinExistence type="predicted"/>
<dbReference type="Proteomes" id="UP000251197">
    <property type="component" value="Unassembled WGS sequence"/>
</dbReference>
<dbReference type="Gene3D" id="1.10.140.10">
    <property type="entry name" value="MET Apo-Repressor, subunit A"/>
    <property type="match status" value="1"/>
</dbReference>
<name>A0A2X2T8T0_9ENTR</name>
<gene>
    <name evidence="1" type="primary">metJ_2</name>
    <name evidence="1" type="ORF">NCTC12120_02318</name>
</gene>
<dbReference type="InterPro" id="IPR023453">
    <property type="entry name" value="Met_repressor_MetJ_dom_sf"/>
</dbReference>
<dbReference type="AlphaFoldDB" id="A0A2X2T8T0"/>